<dbReference type="Gene3D" id="2.120.10.30">
    <property type="entry name" value="TolB, C-terminal domain"/>
    <property type="match status" value="1"/>
</dbReference>
<comment type="caution">
    <text evidence="3">The sequence shown here is derived from an EMBL/GenBank/DDBJ whole genome shotgun (WGS) entry which is preliminary data.</text>
</comment>
<keyword evidence="1" id="KW-0732">Signal</keyword>
<proteinExistence type="predicted"/>
<dbReference type="InterPro" id="IPR011041">
    <property type="entry name" value="Quinoprot_gluc/sorb_DH_b-prop"/>
</dbReference>
<evidence type="ECO:0000259" key="2">
    <source>
        <dbReference type="Pfam" id="PF22807"/>
    </source>
</evidence>
<feature type="signal peptide" evidence="1">
    <location>
        <begin position="1"/>
        <end position="21"/>
    </location>
</feature>
<reference evidence="3 4" key="1">
    <citation type="submission" date="2024-01" db="EMBL/GenBank/DDBJ databases">
        <authorList>
            <person name="Allen C."/>
            <person name="Tagirdzhanova G."/>
        </authorList>
    </citation>
    <scope>NUCLEOTIDE SEQUENCE [LARGE SCALE GENOMIC DNA]</scope>
</reference>
<evidence type="ECO:0000313" key="4">
    <source>
        <dbReference type="Proteomes" id="UP001642405"/>
    </source>
</evidence>
<feature type="chain" id="PRO_5045588072" description="Pyrroloquinoline quinone-dependent pyranose dehydrogenase beta-propeller domain-containing protein" evidence="1">
    <location>
        <begin position="22"/>
        <end position="511"/>
    </location>
</feature>
<accession>A0ABP0C3J1</accession>
<gene>
    <name evidence="3" type="ORF">SCUCBS95973_005965</name>
</gene>
<organism evidence="3 4">
    <name type="scientific">Sporothrix curviconia</name>
    <dbReference type="NCBI Taxonomy" id="1260050"/>
    <lineage>
        <taxon>Eukaryota</taxon>
        <taxon>Fungi</taxon>
        <taxon>Dikarya</taxon>
        <taxon>Ascomycota</taxon>
        <taxon>Pezizomycotina</taxon>
        <taxon>Sordariomycetes</taxon>
        <taxon>Sordariomycetidae</taxon>
        <taxon>Ophiostomatales</taxon>
        <taxon>Ophiostomataceae</taxon>
        <taxon>Sporothrix</taxon>
    </lineage>
</organism>
<dbReference type="InterPro" id="IPR011042">
    <property type="entry name" value="6-blade_b-propeller_TolB-like"/>
</dbReference>
<dbReference type="EMBL" id="CAWUHB010000034">
    <property type="protein sequence ID" value="CAK7225740.1"/>
    <property type="molecule type" value="Genomic_DNA"/>
</dbReference>
<name>A0ABP0C3J1_9PEZI</name>
<keyword evidence="4" id="KW-1185">Reference proteome</keyword>
<dbReference type="SUPFAM" id="SSF50952">
    <property type="entry name" value="Soluble quinoprotein glucose dehydrogenase"/>
    <property type="match status" value="1"/>
</dbReference>
<evidence type="ECO:0000313" key="3">
    <source>
        <dbReference type="EMBL" id="CAK7225740.1"/>
    </source>
</evidence>
<dbReference type="Proteomes" id="UP001642405">
    <property type="component" value="Unassembled WGS sequence"/>
</dbReference>
<feature type="domain" description="Pyrroloquinoline quinone-dependent pyranose dehydrogenase beta-propeller" evidence="2">
    <location>
        <begin position="37"/>
        <end position="451"/>
    </location>
</feature>
<sequence>MVSSKLTAAAVAAGLLAVASADSTCPTILMPSYDLPVVGSGWTAQLIASGLTSPRRLLFDSNGSLLVVEAGKGITRLTLTDHGGTCLVVANKTTVVANTALNHGLALSTTPSILLASSSDAVYGYSYNAASGTVLGSPKTLVEGMSSTGGSSDLATRSILLSQKQTLTLVVARGIDSDTDELAALSESAGLAQVRIFNLSPLYVTTSSSTVIPDNPFEFSAATSSDIAVLGWGVRHAAGLAEHPSTGGIFSTENSIANATYSGADVHTTNPGDELNYHGVLSSSTNVSTPGGSNYGYPRCFAVADPSTLGKSSSLAVGDQFSMAQNSTLNDTTCASDYVAPTLTFAAHASPQDLLFAADGTAAYVALHGSDSGTGVETGYAVGSIAFNNSTGLPTAASSSESASFLTSILSNSDISKCPGDCFRPVGLAWDASGRLYVSSDTTGEIYVLSRSASSTSSSSGTLVTTTAAASTATPTTTAAAGNAAASQFQHTTAALGVGIASVVMALLLVV</sequence>
<evidence type="ECO:0000256" key="1">
    <source>
        <dbReference type="SAM" id="SignalP"/>
    </source>
</evidence>
<protein>
    <recommendedName>
        <fullName evidence="2">Pyrroloquinoline quinone-dependent pyranose dehydrogenase beta-propeller domain-containing protein</fullName>
    </recommendedName>
</protein>
<dbReference type="InterPro" id="IPR054539">
    <property type="entry name" value="Beta-prop_PDH"/>
</dbReference>
<dbReference type="Pfam" id="PF22807">
    <property type="entry name" value="TrAA12"/>
    <property type="match status" value="1"/>
</dbReference>